<feature type="transmembrane region" description="Helical" evidence="9">
    <location>
        <begin position="284"/>
        <end position="305"/>
    </location>
</feature>
<keyword evidence="12" id="KW-1185">Reference proteome</keyword>
<feature type="transmembrane region" description="Helical" evidence="9">
    <location>
        <begin position="18"/>
        <end position="38"/>
    </location>
</feature>
<organism evidence="11 12">
    <name type="scientific">Nonomuraea corallina</name>
    <dbReference type="NCBI Taxonomy" id="2989783"/>
    <lineage>
        <taxon>Bacteria</taxon>
        <taxon>Bacillati</taxon>
        <taxon>Actinomycetota</taxon>
        <taxon>Actinomycetes</taxon>
        <taxon>Streptosporangiales</taxon>
        <taxon>Streptosporangiaceae</taxon>
        <taxon>Nonomuraea</taxon>
    </lineage>
</organism>
<evidence type="ECO:0000256" key="5">
    <source>
        <dbReference type="ARBA" id="ARBA00022692"/>
    </source>
</evidence>
<dbReference type="PANTHER" id="PTHR43495:SF1">
    <property type="entry name" value="L-ASPARAGINE PERMEASE"/>
    <property type="match status" value="1"/>
</dbReference>
<evidence type="ECO:0000256" key="6">
    <source>
        <dbReference type="ARBA" id="ARBA00022970"/>
    </source>
</evidence>
<reference evidence="11" key="1">
    <citation type="submission" date="2022-11" db="EMBL/GenBank/DDBJ databases">
        <title>Nonomuraea corallina sp. nov., a new species of the genus Nonomuraea isolated from sea side sediment in Thai sea.</title>
        <authorList>
            <person name="Ngamcharungchit C."/>
            <person name="Matsumoto A."/>
            <person name="Suriyachadkun C."/>
            <person name="Panbangred W."/>
            <person name="Inahashi Y."/>
            <person name="Intra B."/>
        </authorList>
    </citation>
    <scope>NUCLEOTIDE SEQUENCE</scope>
    <source>
        <strain evidence="11">MCN248</strain>
    </source>
</reference>
<dbReference type="RefSeq" id="WP_270156046.1">
    <property type="nucleotide sequence ID" value="NZ_JAPNNL010000062.1"/>
</dbReference>
<dbReference type="Gene3D" id="1.20.1740.10">
    <property type="entry name" value="Amino acid/polyamine transporter I"/>
    <property type="match status" value="1"/>
</dbReference>
<dbReference type="Pfam" id="PF00324">
    <property type="entry name" value="AA_permease"/>
    <property type="match status" value="1"/>
</dbReference>
<feature type="transmembrane region" description="Helical" evidence="9">
    <location>
        <begin position="394"/>
        <end position="413"/>
    </location>
</feature>
<evidence type="ECO:0000256" key="2">
    <source>
        <dbReference type="ARBA" id="ARBA00008583"/>
    </source>
</evidence>
<evidence type="ECO:0000313" key="11">
    <source>
        <dbReference type="EMBL" id="MDA0635194.1"/>
    </source>
</evidence>
<comment type="subcellular location">
    <subcellularLocation>
        <location evidence="1">Cell membrane</location>
        <topology evidence="1">Multi-pass membrane protein</topology>
    </subcellularLocation>
</comment>
<dbReference type="InterPro" id="IPR004840">
    <property type="entry name" value="Amino_acid_permease_CS"/>
</dbReference>
<feature type="transmembrane region" description="Helical" evidence="9">
    <location>
        <begin position="353"/>
        <end position="374"/>
    </location>
</feature>
<dbReference type="Proteomes" id="UP001144036">
    <property type="component" value="Unassembled WGS sequence"/>
</dbReference>
<evidence type="ECO:0000259" key="10">
    <source>
        <dbReference type="Pfam" id="PF00324"/>
    </source>
</evidence>
<proteinExistence type="inferred from homology"/>
<gene>
    <name evidence="11" type="ORF">OUY22_17380</name>
</gene>
<keyword evidence="4" id="KW-1003">Cell membrane</keyword>
<sequence length="461" mass="48777">MESDEGYRPALGNRQVQMIAIGGAIGVGLFLGAGGRLAAAGPALVLSFAAAGVAAFFVMRALGELALYRPASGSFVVYAGEFIGPWAAFASGWMYWLNWAFTGIAELTAIAAYVHYWAPGFPQWLTALLALGFVLVVNMLSVKLFGELEFWFALLKVLAIVTFLVVGLGLVVFSVGQAAPANLVSHGGFFPAGFPMVLMSLQSVVFAYASIELVGIAAGETARPDKVMPKAVNGVVWRIALFYVGSVLLLAMVLPWTSYEAGTSPFVTVFAGLGVPWAADAMNLIVITAALSSCNSGLYATGRIVRSMGLKGEAPGFTAALSRRRIPIGGVLFTASMFLAGVALFYFLPERAFNIATACASLGVVTTWGTLVYCQLRLRRTGHRSAFPMPGTPYTNWLTLAFLALVVGLMPFADEDQRVAFYLLPIVAAAIAAGWFLLGVRRKRLAALADQAGSPAVNPAE</sequence>
<feature type="domain" description="Amino acid permease/ SLC12A" evidence="10">
    <location>
        <begin position="16"/>
        <end position="414"/>
    </location>
</feature>
<feature type="transmembrane region" description="Helical" evidence="9">
    <location>
        <begin position="150"/>
        <end position="173"/>
    </location>
</feature>
<feature type="transmembrane region" description="Helical" evidence="9">
    <location>
        <begin position="326"/>
        <end position="347"/>
    </location>
</feature>
<evidence type="ECO:0000313" key="12">
    <source>
        <dbReference type="Proteomes" id="UP001144036"/>
    </source>
</evidence>
<keyword evidence="6" id="KW-0029">Amino-acid transport</keyword>
<evidence type="ECO:0000256" key="8">
    <source>
        <dbReference type="ARBA" id="ARBA00023136"/>
    </source>
</evidence>
<keyword evidence="5 9" id="KW-0812">Transmembrane</keyword>
<name>A0ABT4SDD5_9ACTN</name>
<keyword evidence="7 9" id="KW-1133">Transmembrane helix</keyword>
<feature type="transmembrane region" description="Helical" evidence="9">
    <location>
        <begin position="75"/>
        <end position="96"/>
    </location>
</feature>
<keyword evidence="3" id="KW-0813">Transport</keyword>
<dbReference type="InterPro" id="IPR004841">
    <property type="entry name" value="AA-permease/SLC12A_dom"/>
</dbReference>
<protein>
    <submittedName>
        <fullName evidence="11">Amino acid permease</fullName>
    </submittedName>
</protein>
<evidence type="ECO:0000256" key="9">
    <source>
        <dbReference type="SAM" id="Phobius"/>
    </source>
</evidence>
<evidence type="ECO:0000256" key="4">
    <source>
        <dbReference type="ARBA" id="ARBA00022475"/>
    </source>
</evidence>
<dbReference type="EMBL" id="JAPNNL010000062">
    <property type="protein sequence ID" value="MDA0635194.1"/>
    <property type="molecule type" value="Genomic_DNA"/>
</dbReference>
<feature type="transmembrane region" description="Helical" evidence="9">
    <location>
        <begin position="193"/>
        <end position="214"/>
    </location>
</feature>
<accession>A0ABT4SDD5</accession>
<feature type="transmembrane region" description="Helical" evidence="9">
    <location>
        <begin position="419"/>
        <end position="438"/>
    </location>
</feature>
<feature type="transmembrane region" description="Helical" evidence="9">
    <location>
        <begin position="235"/>
        <end position="256"/>
    </location>
</feature>
<feature type="transmembrane region" description="Helical" evidence="9">
    <location>
        <begin position="44"/>
        <end position="63"/>
    </location>
</feature>
<dbReference type="PROSITE" id="PS00218">
    <property type="entry name" value="AMINO_ACID_PERMEASE_1"/>
    <property type="match status" value="1"/>
</dbReference>
<comment type="caution">
    <text evidence="11">The sequence shown here is derived from an EMBL/GenBank/DDBJ whole genome shotgun (WGS) entry which is preliminary data.</text>
</comment>
<dbReference type="PANTHER" id="PTHR43495">
    <property type="entry name" value="GABA PERMEASE"/>
    <property type="match status" value="1"/>
</dbReference>
<evidence type="ECO:0000256" key="7">
    <source>
        <dbReference type="ARBA" id="ARBA00022989"/>
    </source>
</evidence>
<evidence type="ECO:0000256" key="3">
    <source>
        <dbReference type="ARBA" id="ARBA00022448"/>
    </source>
</evidence>
<dbReference type="PIRSF" id="PIRSF006060">
    <property type="entry name" value="AA_transporter"/>
    <property type="match status" value="1"/>
</dbReference>
<evidence type="ECO:0000256" key="1">
    <source>
        <dbReference type="ARBA" id="ARBA00004651"/>
    </source>
</evidence>
<keyword evidence="8 9" id="KW-0472">Membrane</keyword>
<feature type="transmembrane region" description="Helical" evidence="9">
    <location>
        <begin position="116"/>
        <end position="138"/>
    </location>
</feature>
<comment type="similarity">
    <text evidence="2">Belongs to the amino acid-polyamine-organocation (APC) superfamily. Amino acid transporter (AAT) (TC 2.A.3.1) family.</text>
</comment>